<evidence type="ECO:0000256" key="2">
    <source>
        <dbReference type="ARBA" id="ARBA00022448"/>
    </source>
</evidence>
<feature type="domain" description="Major facilitator superfamily (MFS) profile" evidence="7">
    <location>
        <begin position="146"/>
        <end position="575"/>
    </location>
</feature>
<dbReference type="PANTHER" id="PTHR23502">
    <property type="entry name" value="MAJOR FACILITATOR SUPERFAMILY"/>
    <property type="match status" value="1"/>
</dbReference>
<feature type="transmembrane region" description="Helical" evidence="6">
    <location>
        <begin position="144"/>
        <end position="165"/>
    </location>
</feature>
<feature type="transmembrane region" description="Helical" evidence="6">
    <location>
        <begin position="241"/>
        <end position="262"/>
    </location>
</feature>
<organism evidence="8 9">
    <name type="scientific">Erysiphe neolycopersici</name>
    <dbReference type="NCBI Taxonomy" id="212602"/>
    <lineage>
        <taxon>Eukaryota</taxon>
        <taxon>Fungi</taxon>
        <taxon>Dikarya</taxon>
        <taxon>Ascomycota</taxon>
        <taxon>Pezizomycotina</taxon>
        <taxon>Leotiomycetes</taxon>
        <taxon>Erysiphales</taxon>
        <taxon>Erysiphaceae</taxon>
        <taxon>Erysiphe</taxon>
    </lineage>
</organism>
<evidence type="ECO:0000256" key="1">
    <source>
        <dbReference type="ARBA" id="ARBA00004141"/>
    </source>
</evidence>
<keyword evidence="9" id="KW-1185">Reference proteome</keyword>
<feature type="transmembrane region" description="Helical" evidence="6">
    <location>
        <begin position="547"/>
        <end position="572"/>
    </location>
</feature>
<protein>
    <submittedName>
        <fullName evidence="8">Putative transporter C36.03c</fullName>
    </submittedName>
</protein>
<reference evidence="8 9" key="1">
    <citation type="journal article" date="2018" name="BMC Genomics">
        <title>Comparative genome analyses reveal sequence features reflecting distinct modes of host-adaptation between dicot and monocot powdery mildew.</title>
        <authorList>
            <person name="Wu Y."/>
            <person name="Ma X."/>
            <person name="Pan Z."/>
            <person name="Kale S.D."/>
            <person name="Song Y."/>
            <person name="King H."/>
            <person name="Zhang Q."/>
            <person name="Presley C."/>
            <person name="Deng X."/>
            <person name="Wei C.I."/>
            <person name="Xiao S."/>
        </authorList>
    </citation>
    <scope>NUCLEOTIDE SEQUENCE [LARGE SCALE GENOMIC DNA]</scope>
    <source>
        <strain evidence="8">UMSG2</strain>
    </source>
</reference>
<feature type="transmembrane region" description="Helical" evidence="6">
    <location>
        <begin position="177"/>
        <end position="200"/>
    </location>
</feature>
<dbReference type="Pfam" id="PF07690">
    <property type="entry name" value="MFS_1"/>
    <property type="match status" value="1"/>
</dbReference>
<comment type="caution">
    <text evidence="8">The sequence shown here is derived from an EMBL/GenBank/DDBJ whole genome shotgun (WGS) entry which is preliminary data.</text>
</comment>
<dbReference type="Proteomes" id="UP000286134">
    <property type="component" value="Unassembled WGS sequence"/>
</dbReference>
<dbReference type="PROSITE" id="PS50850">
    <property type="entry name" value="MFS"/>
    <property type="match status" value="1"/>
</dbReference>
<gene>
    <name evidence="8" type="ORF">OnM2_070045</name>
</gene>
<keyword evidence="5 6" id="KW-0472">Membrane</keyword>
<evidence type="ECO:0000259" key="7">
    <source>
        <dbReference type="PROSITE" id="PS50850"/>
    </source>
</evidence>
<comment type="subcellular location">
    <subcellularLocation>
        <location evidence="1">Membrane</location>
        <topology evidence="1">Multi-pass membrane protein</topology>
    </subcellularLocation>
</comment>
<dbReference type="SUPFAM" id="SSF103473">
    <property type="entry name" value="MFS general substrate transporter"/>
    <property type="match status" value="1"/>
</dbReference>
<accession>A0A420HKV5</accession>
<feature type="transmembrane region" description="Helical" evidence="6">
    <location>
        <begin position="212"/>
        <end position="229"/>
    </location>
</feature>
<dbReference type="InterPro" id="IPR020846">
    <property type="entry name" value="MFS_dom"/>
</dbReference>
<dbReference type="GO" id="GO:0005886">
    <property type="term" value="C:plasma membrane"/>
    <property type="evidence" value="ECO:0007669"/>
    <property type="project" value="TreeGrafter"/>
</dbReference>
<feature type="transmembrane region" description="Helical" evidence="6">
    <location>
        <begin position="269"/>
        <end position="289"/>
    </location>
</feature>
<evidence type="ECO:0000256" key="4">
    <source>
        <dbReference type="ARBA" id="ARBA00022989"/>
    </source>
</evidence>
<sequence length="590" mass="65091">MDPTHQAVSNHEYDANHSVSFDPSAYVNGKLKMGRVSSSSTVTVTNVSATTSVRSVPVCRSSTDDDLQRSVYASVRSQVLSGNEFNKNDSSVTIQGRESKVSLPECGVVKWYPPPLPDSNLYLIDFDGPDDPTHAQNWPMKKKVLTTAMLAFNTMISVFSSSIFSTTISTVTTQYNVSIEVGILGLSLFVLGFAFGPIFWAPVSELKGRRLILVWSGLGFSIFQVGTAVAKDIQTILLCRFWGGIFGAAPMAVVGAVIVDIYDNRTRGIAMATFSMVVFISPLIAPLIGGFIIESSLGWRWTQWLCAILGITCFFMNLFFLEESFAPAILVAKAAKIRRKTHNWAIHAKHEEIEIDLREFLSNYFARPIQMLFKEPIVLLISIYMSFIFGLLYLFLTAYPMVFQGIHGMSSGISGLTFLGMITGMIMAGIFIILVQPSYNRKLIANNNVSVPEWRLPPMMVGSIAFAIGVFWFAWSGHTSSIHWIIPTLSGILTGFGLLIIFIQSLNYIIDAYLMYAASALAANSILRFLAGAIYPLFARSLFNSLGIKWSCTILGGIATLLAPIPVVLLYFGHRIRARSSFNPQFKKGH</sequence>
<dbReference type="InterPro" id="IPR036259">
    <property type="entry name" value="MFS_trans_sf"/>
</dbReference>
<proteinExistence type="predicted"/>
<evidence type="ECO:0000256" key="3">
    <source>
        <dbReference type="ARBA" id="ARBA00022692"/>
    </source>
</evidence>
<feature type="transmembrane region" description="Helical" evidence="6">
    <location>
        <begin position="377"/>
        <end position="396"/>
    </location>
</feature>
<keyword evidence="3 6" id="KW-0812">Transmembrane</keyword>
<feature type="transmembrane region" description="Helical" evidence="6">
    <location>
        <begin position="514"/>
        <end position="535"/>
    </location>
</feature>
<dbReference type="GO" id="GO:0022857">
    <property type="term" value="F:transmembrane transporter activity"/>
    <property type="evidence" value="ECO:0007669"/>
    <property type="project" value="InterPro"/>
</dbReference>
<dbReference type="Gene3D" id="1.20.1250.20">
    <property type="entry name" value="MFS general substrate transporter like domains"/>
    <property type="match status" value="1"/>
</dbReference>
<feature type="transmembrane region" description="Helical" evidence="6">
    <location>
        <begin position="416"/>
        <end position="435"/>
    </location>
</feature>
<dbReference type="AlphaFoldDB" id="A0A420HKV5"/>
<feature type="transmembrane region" description="Helical" evidence="6">
    <location>
        <begin position="456"/>
        <end position="475"/>
    </location>
</feature>
<dbReference type="InterPro" id="IPR011701">
    <property type="entry name" value="MFS"/>
</dbReference>
<evidence type="ECO:0000313" key="9">
    <source>
        <dbReference type="Proteomes" id="UP000286134"/>
    </source>
</evidence>
<evidence type="ECO:0000256" key="6">
    <source>
        <dbReference type="SAM" id="Phobius"/>
    </source>
</evidence>
<evidence type="ECO:0000313" key="8">
    <source>
        <dbReference type="EMBL" id="RKF58056.1"/>
    </source>
</evidence>
<evidence type="ECO:0000256" key="5">
    <source>
        <dbReference type="ARBA" id="ARBA00023136"/>
    </source>
</evidence>
<dbReference type="PANTHER" id="PTHR23502:SF31">
    <property type="entry name" value="POLYAMINE TRANSPORTER 1"/>
    <property type="match status" value="1"/>
</dbReference>
<keyword evidence="2" id="KW-0813">Transport</keyword>
<feature type="transmembrane region" description="Helical" evidence="6">
    <location>
        <begin position="301"/>
        <end position="321"/>
    </location>
</feature>
<dbReference type="CDD" id="cd17323">
    <property type="entry name" value="MFS_Tpo1_MDR_like"/>
    <property type="match status" value="1"/>
</dbReference>
<keyword evidence="4 6" id="KW-1133">Transmembrane helix</keyword>
<name>A0A420HKV5_9PEZI</name>
<dbReference type="FunFam" id="1.20.1250.20:FF:000011">
    <property type="entry name" value="MFS multidrug transporter, putative"/>
    <property type="match status" value="1"/>
</dbReference>
<dbReference type="STRING" id="212602.A0A420HKV5"/>
<dbReference type="OrthoDB" id="9986881at2759"/>
<dbReference type="EMBL" id="MCFK01007024">
    <property type="protein sequence ID" value="RKF58056.1"/>
    <property type="molecule type" value="Genomic_DNA"/>
</dbReference>
<feature type="transmembrane region" description="Helical" evidence="6">
    <location>
        <begin position="481"/>
        <end position="502"/>
    </location>
</feature>